<dbReference type="AlphaFoldDB" id="A0A843TP29"/>
<keyword evidence="2" id="KW-1185">Reference proteome</keyword>
<reference evidence="1" key="1">
    <citation type="submission" date="2017-07" db="EMBL/GenBank/DDBJ databases">
        <title>Taro Niue Genome Assembly and Annotation.</title>
        <authorList>
            <person name="Atibalentja N."/>
            <person name="Keating K."/>
            <person name="Fields C.J."/>
        </authorList>
    </citation>
    <scope>NUCLEOTIDE SEQUENCE</scope>
    <source>
        <strain evidence="1">Niue_2</strain>
        <tissue evidence="1">Leaf</tissue>
    </source>
</reference>
<proteinExistence type="predicted"/>
<dbReference type="EMBL" id="NMUH01000089">
    <property type="protein sequence ID" value="MQL71150.1"/>
    <property type="molecule type" value="Genomic_DNA"/>
</dbReference>
<protein>
    <submittedName>
        <fullName evidence="1">Uncharacterized protein</fullName>
    </submittedName>
</protein>
<evidence type="ECO:0000313" key="1">
    <source>
        <dbReference type="EMBL" id="MQL71150.1"/>
    </source>
</evidence>
<dbReference type="Proteomes" id="UP000652761">
    <property type="component" value="Unassembled WGS sequence"/>
</dbReference>
<gene>
    <name evidence="1" type="ORF">Taro_003469</name>
</gene>
<feature type="non-terminal residue" evidence="1">
    <location>
        <position position="1"/>
    </location>
</feature>
<accession>A0A843TP29</accession>
<comment type="caution">
    <text evidence="1">The sequence shown here is derived from an EMBL/GenBank/DDBJ whole genome shotgun (WGS) entry which is preliminary data.</text>
</comment>
<organism evidence="1 2">
    <name type="scientific">Colocasia esculenta</name>
    <name type="common">Wild taro</name>
    <name type="synonym">Arum esculentum</name>
    <dbReference type="NCBI Taxonomy" id="4460"/>
    <lineage>
        <taxon>Eukaryota</taxon>
        <taxon>Viridiplantae</taxon>
        <taxon>Streptophyta</taxon>
        <taxon>Embryophyta</taxon>
        <taxon>Tracheophyta</taxon>
        <taxon>Spermatophyta</taxon>
        <taxon>Magnoliopsida</taxon>
        <taxon>Liliopsida</taxon>
        <taxon>Araceae</taxon>
        <taxon>Aroideae</taxon>
        <taxon>Colocasieae</taxon>
        <taxon>Colocasia</taxon>
    </lineage>
</organism>
<name>A0A843TP29_COLES</name>
<sequence>EPLEAAGDCSGDLGQLAGCAQQWRRLAICALRTWKQTLAGRPRWRRWRWGRHGPGRKAAAGRRHEAAAGLGQIWLRRPGCCWRWRCGGQMAVRSRVAEVASGWCVHAAGARARKAVRSWELGALRPGEPAEAVRLWRTALASSCAAGSVLMWPQVREAGEARLDLRKQSRWRMRLVQGGAMQIRMAIVRWLGVQGGKQRLLCRVLLVRVEGSCVCCSASGGVLGPIKGPKDCEGEEIHCVSPYCSTVYDISFSSYSSSLEL</sequence>
<evidence type="ECO:0000313" key="2">
    <source>
        <dbReference type="Proteomes" id="UP000652761"/>
    </source>
</evidence>